<sequence length="106" mass="11351">MIRWLCGVCAVVGFLMIVVGVLAYFDLRKLATMPEPTLDLQAMPSLRLVAGDLLSALASNAVADPAELVQAIVRRCQVLVLAGFPLVGLGGYYFIRDPKGKSKASE</sequence>
<protein>
    <submittedName>
        <fullName evidence="2">Uncharacterized protein</fullName>
    </submittedName>
</protein>
<dbReference type="RefSeq" id="WP_145245635.1">
    <property type="nucleotide sequence ID" value="NZ_CP036278.1"/>
</dbReference>
<dbReference type="KEGG" id="amuc:Pan181_08770"/>
<proteinExistence type="predicted"/>
<keyword evidence="1" id="KW-1133">Transmembrane helix</keyword>
<gene>
    <name evidence="2" type="ORF">Pan181_08770</name>
</gene>
<evidence type="ECO:0000313" key="3">
    <source>
        <dbReference type="Proteomes" id="UP000315750"/>
    </source>
</evidence>
<reference evidence="2 3" key="1">
    <citation type="submission" date="2019-02" db="EMBL/GenBank/DDBJ databases">
        <title>Deep-cultivation of Planctomycetes and their phenomic and genomic characterization uncovers novel biology.</title>
        <authorList>
            <person name="Wiegand S."/>
            <person name="Jogler M."/>
            <person name="Boedeker C."/>
            <person name="Pinto D."/>
            <person name="Vollmers J."/>
            <person name="Rivas-Marin E."/>
            <person name="Kohn T."/>
            <person name="Peeters S.H."/>
            <person name="Heuer A."/>
            <person name="Rast P."/>
            <person name="Oberbeckmann S."/>
            <person name="Bunk B."/>
            <person name="Jeske O."/>
            <person name="Meyerdierks A."/>
            <person name="Storesund J.E."/>
            <person name="Kallscheuer N."/>
            <person name="Luecker S."/>
            <person name="Lage O.M."/>
            <person name="Pohl T."/>
            <person name="Merkel B.J."/>
            <person name="Hornburger P."/>
            <person name="Mueller R.-W."/>
            <person name="Bruemmer F."/>
            <person name="Labrenz M."/>
            <person name="Spormann A.M."/>
            <person name="Op den Camp H."/>
            <person name="Overmann J."/>
            <person name="Amann R."/>
            <person name="Jetten M.S.M."/>
            <person name="Mascher T."/>
            <person name="Medema M.H."/>
            <person name="Devos D.P."/>
            <person name="Kaster A.-K."/>
            <person name="Ovreas L."/>
            <person name="Rohde M."/>
            <person name="Galperin M.Y."/>
            <person name="Jogler C."/>
        </authorList>
    </citation>
    <scope>NUCLEOTIDE SEQUENCE [LARGE SCALE GENOMIC DNA]</scope>
    <source>
        <strain evidence="2 3">Pan181</strain>
    </source>
</reference>
<accession>A0A518AJ40</accession>
<dbReference type="AlphaFoldDB" id="A0A518AJ40"/>
<feature type="transmembrane region" description="Helical" evidence="1">
    <location>
        <begin position="78"/>
        <end position="95"/>
    </location>
</feature>
<keyword evidence="1" id="KW-0472">Membrane</keyword>
<organism evidence="2 3">
    <name type="scientific">Aeoliella mucimassa</name>
    <dbReference type="NCBI Taxonomy" id="2527972"/>
    <lineage>
        <taxon>Bacteria</taxon>
        <taxon>Pseudomonadati</taxon>
        <taxon>Planctomycetota</taxon>
        <taxon>Planctomycetia</taxon>
        <taxon>Pirellulales</taxon>
        <taxon>Lacipirellulaceae</taxon>
        <taxon>Aeoliella</taxon>
    </lineage>
</organism>
<evidence type="ECO:0000256" key="1">
    <source>
        <dbReference type="SAM" id="Phobius"/>
    </source>
</evidence>
<dbReference type="Proteomes" id="UP000315750">
    <property type="component" value="Chromosome"/>
</dbReference>
<keyword evidence="1" id="KW-0812">Transmembrane</keyword>
<name>A0A518AJ40_9BACT</name>
<dbReference type="EMBL" id="CP036278">
    <property type="protein sequence ID" value="QDU54694.1"/>
    <property type="molecule type" value="Genomic_DNA"/>
</dbReference>
<keyword evidence="3" id="KW-1185">Reference proteome</keyword>
<evidence type="ECO:0000313" key="2">
    <source>
        <dbReference type="EMBL" id="QDU54694.1"/>
    </source>
</evidence>